<dbReference type="KEGG" id="ssl:SS1G_01483"/>
<dbReference type="Proteomes" id="UP000177798">
    <property type="component" value="Chromosome 1"/>
</dbReference>
<protein>
    <submittedName>
        <fullName evidence="1">Uncharacterized protein</fullName>
    </submittedName>
</protein>
<dbReference type="VEuPathDB" id="FungiDB:sscle_01g008550"/>
<sequence>MRDYPYITVVASGELKRNENSETRLFVPRPKLLAADASSFLELTLELERALNKFLESMDFSVRREFGSGNVQRRMWIVRRGRIVHICG</sequence>
<evidence type="ECO:0000313" key="2">
    <source>
        <dbReference type="Proteomes" id="UP000177798"/>
    </source>
</evidence>
<name>A0A1D9PTP2_SCLS1</name>
<gene>
    <name evidence="1" type="ORF">sscle_01g008550</name>
</gene>
<dbReference type="AlphaFoldDB" id="A0A1D9PTP2"/>
<proteinExistence type="predicted"/>
<dbReference type="RefSeq" id="XP_001597289.1">
    <property type="nucleotide sequence ID" value="XM_001597239.1"/>
</dbReference>
<organism evidence="1 2">
    <name type="scientific">Sclerotinia sclerotiorum (strain ATCC 18683 / 1980 / Ss-1)</name>
    <name type="common">White mold</name>
    <name type="synonym">Whetzelinia sclerotiorum</name>
    <dbReference type="NCBI Taxonomy" id="665079"/>
    <lineage>
        <taxon>Eukaryota</taxon>
        <taxon>Fungi</taxon>
        <taxon>Dikarya</taxon>
        <taxon>Ascomycota</taxon>
        <taxon>Pezizomycotina</taxon>
        <taxon>Leotiomycetes</taxon>
        <taxon>Helotiales</taxon>
        <taxon>Sclerotiniaceae</taxon>
        <taxon>Sclerotinia</taxon>
    </lineage>
</organism>
<dbReference type="EMBL" id="CP017814">
    <property type="protein sequence ID" value="APA06085.1"/>
    <property type="molecule type" value="Genomic_DNA"/>
</dbReference>
<evidence type="ECO:0000313" key="1">
    <source>
        <dbReference type="EMBL" id="APA06085.1"/>
    </source>
</evidence>
<accession>A0A1D9PTP2</accession>
<reference evidence="2" key="1">
    <citation type="journal article" date="2017" name="Genome Biol. Evol.">
        <title>The complete genome sequence of the phytopathogenic fungus Sclerotinia sclerotiorum reveals insights into the genome architecture of broad host range pathogens.</title>
        <authorList>
            <person name="Derbyshire M."/>
            <person name="Denton-Giles M."/>
            <person name="Hegedus D."/>
            <person name="Seifbarghy S."/>
            <person name="Rollins J."/>
            <person name="van Kan J."/>
            <person name="Seidl M.F."/>
            <person name="Faino L."/>
            <person name="Mbengue M."/>
            <person name="Navaud O."/>
            <person name="Raffaele S."/>
            <person name="Hammond-Kosack K."/>
            <person name="Heard S."/>
            <person name="Oliver R."/>
        </authorList>
    </citation>
    <scope>NUCLEOTIDE SEQUENCE [LARGE SCALE GENOMIC DNA]</scope>
    <source>
        <strain evidence="2">ATCC 18683 / 1980 / Ss-1</strain>
    </source>
</reference>